<keyword evidence="4" id="KW-1185">Reference proteome</keyword>
<accession>A0AAE3V8T4</accession>
<keyword evidence="1" id="KW-0812">Transmembrane</keyword>
<dbReference type="Proteomes" id="UP001241537">
    <property type="component" value="Unassembled WGS sequence"/>
</dbReference>
<proteinExistence type="predicted"/>
<evidence type="ECO:0000313" key="4">
    <source>
        <dbReference type="Proteomes" id="UP001241537"/>
    </source>
</evidence>
<dbReference type="InterPro" id="IPR012902">
    <property type="entry name" value="N_methyl_site"/>
</dbReference>
<feature type="transmembrane region" description="Helical" evidence="1">
    <location>
        <begin position="24"/>
        <end position="44"/>
    </location>
</feature>
<organism evidence="3 4">
    <name type="scientific">Moryella indoligenes</name>
    <dbReference type="NCBI Taxonomy" id="371674"/>
    <lineage>
        <taxon>Bacteria</taxon>
        <taxon>Bacillati</taxon>
        <taxon>Bacillota</taxon>
        <taxon>Clostridia</taxon>
        <taxon>Lachnospirales</taxon>
        <taxon>Lachnospiraceae</taxon>
        <taxon>Moryella</taxon>
    </lineage>
</organism>
<evidence type="ECO:0000313" key="3">
    <source>
        <dbReference type="EMBL" id="MDQ0151593.1"/>
    </source>
</evidence>
<name>A0AAE3V8T4_9FIRM</name>
<dbReference type="AlphaFoldDB" id="A0AAE3V8T4"/>
<evidence type="ECO:0000256" key="1">
    <source>
        <dbReference type="SAM" id="Phobius"/>
    </source>
</evidence>
<dbReference type="EMBL" id="JAUSTO010000002">
    <property type="protein sequence ID" value="MDQ0151593.1"/>
    <property type="molecule type" value="Genomic_DNA"/>
</dbReference>
<sequence length="69" mass="7619">MNTANTMLKHESAFPDDFFADESGISTIELVLILVVLISLVLIFKSSITNLLNTIFGQIKSQAGEVYKK</sequence>
<feature type="domain" description="Putative Flagellin Flp1-like" evidence="2">
    <location>
        <begin position="18"/>
        <end position="64"/>
    </location>
</feature>
<protein>
    <submittedName>
        <fullName evidence="3">Flp pilus assembly pilin Flp</fullName>
    </submittedName>
</protein>
<keyword evidence="1" id="KW-1133">Transmembrane helix</keyword>
<evidence type="ECO:0000259" key="2">
    <source>
        <dbReference type="Pfam" id="PF16982"/>
    </source>
</evidence>
<reference evidence="3" key="1">
    <citation type="submission" date="2023-07" db="EMBL/GenBank/DDBJ databases">
        <title>Genomic Encyclopedia of Type Strains, Phase IV (KMG-IV): sequencing the most valuable type-strain genomes for metagenomic binning, comparative biology and taxonomic classification.</title>
        <authorList>
            <person name="Goeker M."/>
        </authorList>
    </citation>
    <scope>NUCLEOTIDE SEQUENCE</scope>
    <source>
        <strain evidence="3">DSM 19659</strain>
    </source>
</reference>
<comment type="caution">
    <text evidence="3">The sequence shown here is derived from an EMBL/GenBank/DDBJ whole genome shotgun (WGS) entry which is preliminary data.</text>
</comment>
<dbReference type="PROSITE" id="PS00409">
    <property type="entry name" value="PROKAR_NTER_METHYL"/>
    <property type="match status" value="1"/>
</dbReference>
<gene>
    <name evidence="3" type="ORF">J2S20_000273</name>
</gene>
<keyword evidence="1" id="KW-0472">Membrane</keyword>
<dbReference type="RefSeq" id="WP_211292278.1">
    <property type="nucleotide sequence ID" value="NZ_JAUSTO010000002.1"/>
</dbReference>
<dbReference type="Pfam" id="PF16982">
    <property type="entry name" value="Flp1_like"/>
    <property type="match status" value="1"/>
</dbReference>
<dbReference type="InterPro" id="IPR031564">
    <property type="entry name" value="Flp1-like"/>
</dbReference>